<organism evidence="2 3">
    <name type="scientific">Blomia tropicalis</name>
    <name type="common">Mite</name>
    <dbReference type="NCBI Taxonomy" id="40697"/>
    <lineage>
        <taxon>Eukaryota</taxon>
        <taxon>Metazoa</taxon>
        <taxon>Ecdysozoa</taxon>
        <taxon>Arthropoda</taxon>
        <taxon>Chelicerata</taxon>
        <taxon>Arachnida</taxon>
        <taxon>Acari</taxon>
        <taxon>Acariformes</taxon>
        <taxon>Sarcoptiformes</taxon>
        <taxon>Astigmata</taxon>
        <taxon>Glycyphagoidea</taxon>
        <taxon>Echimyopodidae</taxon>
        <taxon>Blomia</taxon>
    </lineage>
</organism>
<keyword evidence="1" id="KW-0472">Membrane</keyword>
<protein>
    <submittedName>
        <fullName evidence="2">Uncharacterized protein</fullName>
    </submittedName>
</protein>
<evidence type="ECO:0000313" key="3">
    <source>
        <dbReference type="Proteomes" id="UP001142055"/>
    </source>
</evidence>
<reference evidence="2" key="1">
    <citation type="submission" date="2022-12" db="EMBL/GenBank/DDBJ databases">
        <title>Genome assemblies of Blomia tropicalis.</title>
        <authorList>
            <person name="Cui Y."/>
        </authorList>
    </citation>
    <scope>NUCLEOTIDE SEQUENCE</scope>
    <source>
        <tissue evidence="2">Adult mites</tissue>
    </source>
</reference>
<gene>
    <name evidence="2" type="ORF">RDWZM_004876</name>
</gene>
<keyword evidence="1" id="KW-0812">Transmembrane</keyword>
<feature type="transmembrane region" description="Helical" evidence="1">
    <location>
        <begin position="92"/>
        <end position="116"/>
    </location>
</feature>
<name>A0A9Q0M510_BLOTA</name>
<keyword evidence="1" id="KW-1133">Transmembrane helix</keyword>
<comment type="caution">
    <text evidence="2">The sequence shown here is derived from an EMBL/GenBank/DDBJ whole genome shotgun (WGS) entry which is preliminary data.</text>
</comment>
<dbReference type="AlphaFoldDB" id="A0A9Q0M510"/>
<dbReference type="EMBL" id="JAPWDV010000002">
    <property type="protein sequence ID" value="KAJ6219064.1"/>
    <property type="molecule type" value="Genomic_DNA"/>
</dbReference>
<proteinExistence type="predicted"/>
<sequence length="127" mass="14733">MAIVQSDTKNETQLSTTTLATIDSSEPVKELGTQSIEHTFDANLQLDIDSSLEDDERHEMMRDRRSKLTYVWTDMIELFESIFYFATKWYSRIYLCLGYSSMLLITGILLLAAGYFDSFLGFKYSRH</sequence>
<dbReference type="Proteomes" id="UP001142055">
    <property type="component" value="Chromosome 2"/>
</dbReference>
<evidence type="ECO:0000313" key="2">
    <source>
        <dbReference type="EMBL" id="KAJ6219064.1"/>
    </source>
</evidence>
<keyword evidence="3" id="KW-1185">Reference proteome</keyword>
<evidence type="ECO:0000256" key="1">
    <source>
        <dbReference type="SAM" id="Phobius"/>
    </source>
</evidence>
<accession>A0A9Q0M510</accession>